<feature type="transmembrane region" description="Helical" evidence="9">
    <location>
        <begin position="195"/>
        <end position="216"/>
    </location>
</feature>
<accession>A0A6A7RU47</accession>
<protein>
    <submittedName>
        <fullName evidence="10">AI-2E family transporter</fullName>
    </submittedName>
</protein>
<evidence type="ECO:0000256" key="9">
    <source>
        <dbReference type="SAM" id="Phobius"/>
    </source>
</evidence>
<reference evidence="10 11" key="1">
    <citation type="submission" date="2017-09" db="EMBL/GenBank/DDBJ databases">
        <title>Metagenomic Analysis Reveals Denitrifying Candidatus Accumulibacter and Flanking Population as a Source of N2O.</title>
        <authorList>
            <person name="Gao H."/>
            <person name="Mao Y."/>
            <person name="Zhao X."/>
            <person name="Liu W.-T."/>
            <person name="Zhang T."/>
            <person name="Wells G."/>
        </authorList>
    </citation>
    <scope>NUCLEOTIDE SEQUENCE [LARGE SCALE GENOMIC DNA]</scope>
    <source>
        <strain evidence="10">CANDO_2_IC</strain>
    </source>
</reference>
<evidence type="ECO:0000256" key="7">
    <source>
        <dbReference type="ARBA" id="ARBA00023136"/>
    </source>
</evidence>
<organism evidence="10 11">
    <name type="scientific">Candidatus Accumulibacter phosphatis</name>
    <dbReference type="NCBI Taxonomy" id="327160"/>
    <lineage>
        <taxon>Bacteria</taxon>
        <taxon>Pseudomonadati</taxon>
        <taxon>Pseudomonadota</taxon>
        <taxon>Betaproteobacteria</taxon>
        <taxon>Candidatus Accumulibacter</taxon>
    </lineage>
</organism>
<evidence type="ECO:0000256" key="2">
    <source>
        <dbReference type="ARBA" id="ARBA00009773"/>
    </source>
</evidence>
<comment type="subcellular location">
    <subcellularLocation>
        <location evidence="1">Cell membrane</location>
        <topology evidence="1">Multi-pass membrane protein</topology>
    </subcellularLocation>
</comment>
<dbReference type="Proteomes" id="UP000342300">
    <property type="component" value="Unassembled WGS sequence"/>
</dbReference>
<sequence>MPLHLPAARSTADRDAESPASEATAASDAPQPTLRIGSGTQNLSLAVLATLAVVFALEWAQLFVITLLLGLLFAYTLNPLVVWLERIRVPRALGSSVVMVGVVCALTLGAYSLRGQFQTILDQVPAAVSKLSTGLASVRKGETSTMQKVQTAASEIEKATSQAAGIDSNPRRPATRVIIDTPGFKLGDFLWANSVGAVGLIGQAAMVLFLTFFLLLSGDTYKRKLVRLAGPTLANRKITVRILDDINASVQRYMSMLLATNVLVALLTWLALRWIGLENAGAWAVAAGLLHVIPYFGPALTAAAIGMAAFLQFGSLSMALLPAGASLAVATFVGTFVTTWMTGRIARMNTAAVFVSLLFWAWLWGIWGMLLSIPLTVIL</sequence>
<feature type="region of interest" description="Disordered" evidence="8">
    <location>
        <begin position="1"/>
        <end position="32"/>
    </location>
</feature>
<comment type="caution">
    <text evidence="10">The sequence shown here is derived from an EMBL/GenBank/DDBJ whole genome shotgun (WGS) entry which is preliminary data.</text>
</comment>
<gene>
    <name evidence="10" type="ORF">CRU78_11165</name>
</gene>
<dbReference type="GO" id="GO:0005886">
    <property type="term" value="C:plasma membrane"/>
    <property type="evidence" value="ECO:0007669"/>
    <property type="project" value="UniProtKB-SubCell"/>
</dbReference>
<feature type="compositionally biased region" description="Low complexity" evidence="8">
    <location>
        <begin position="18"/>
        <end position="30"/>
    </location>
</feature>
<feature type="transmembrane region" description="Helical" evidence="9">
    <location>
        <begin position="352"/>
        <end position="373"/>
    </location>
</feature>
<feature type="non-terminal residue" evidence="10">
    <location>
        <position position="379"/>
    </location>
</feature>
<dbReference type="EMBL" id="PDHS01000256">
    <property type="protein sequence ID" value="MQM31041.1"/>
    <property type="molecule type" value="Genomic_DNA"/>
</dbReference>
<dbReference type="PANTHER" id="PTHR21716:SF53">
    <property type="entry name" value="PERMEASE PERM-RELATED"/>
    <property type="match status" value="1"/>
</dbReference>
<evidence type="ECO:0000313" key="11">
    <source>
        <dbReference type="Proteomes" id="UP000342300"/>
    </source>
</evidence>
<feature type="transmembrane region" description="Helical" evidence="9">
    <location>
        <begin position="284"/>
        <end position="313"/>
    </location>
</feature>
<name>A0A6A7RU47_9PROT</name>
<comment type="similarity">
    <text evidence="2">Belongs to the autoinducer-2 exporter (AI-2E) (TC 2.A.86) family.</text>
</comment>
<proteinExistence type="inferred from homology"/>
<evidence type="ECO:0000256" key="3">
    <source>
        <dbReference type="ARBA" id="ARBA00022448"/>
    </source>
</evidence>
<keyword evidence="3" id="KW-0813">Transport</keyword>
<dbReference type="PANTHER" id="PTHR21716">
    <property type="entry name" value="TRANSMEMBRANE PROTEIN"/>
    <property type="match status" value="1"/>
</dbReference>
<evidence type="ECO:0000256" key="5">
    <source>
        <dbReference type="ARBA" id="ARBA00022692"/>
    </source>
</evidence>
<feature type="transmembrane region" description="Helical" evidence="9">
    <location>
        <begin position="253"/>
        <end position="272"/>
    </location>
</feature>
<evidence type="ECO:0000256" key="1">
    <source>
        <dbReference type="ARBA" id="ARBA00004651"/>
    </source>
</evidence>
<evidence type="ECO:0000313" key="10">
    <source>
        <dbReference type="EMBL" id="MQM31041.1"/>
    </source>
</evidence>
<keyword evidence="4" id="KW-1003">Cell membrane</keyword>
<dbReference type="Pfam" id="PF01594">
    <property type="entry name" value="AI-2E_transport"/>
    <property type="match status" value="1"/>
</dbReference>
<evidence type="ECO:0000256" key="4">
    <source>
        <dbReference type="ARBA" id="ARBA00022475"/>
    </source>
</evidence>
<keyword evidence="5 9" id="KW-0812">Transmembrane</keyword>
<keyword evidence="7 9" id="KW-0472">Membrane</keyword>
<keyword evidence="6 9" id="KW-1133">Transmembrane helix</keyword>
<dbReference type="AlphaFoldDB" id="A0A6A7RU47"/>
<feature type="transmembrane region" description="Helical" evidence="9">
    <location>
        <begin position="45"/>
        <end position="73"/>
    </location>
</feature>
<feature type="transmembrane region" description="Helical" evidence="9">
    <location>
        <begin position="93"/>
        <end position="113"/>
    </location>
</feature>
<evidence type="ECO:0000256" key="8">
    <source>
        <dbReference type="SAM" id="MobiDB-lite"/>
    </source>
</evidence>
<feature type="transmembrane region" description="Helical" evidence="9">
    <location>
        <begin position="319"/>
        <end position="340"/>
    </location>
</feature>
<evidence type="ECO:0000256" key="6">
    <source>
        <dbReference type="ARBA" id="ARBA00022989"/>
    </source>
</evidence>
<dbReference type="InterPro" id="IPR002549">
    <property type="entry name" value="AI-2E-like"/>
</dbReference>